<dbReference type="Pfam" id="PF00933">
    <property type="entry name" value="Glyco_hydro_3"/>
    <property type="match status" value="1"/>
</dbReference>
<evidence type="ECO:0000256" key="4">
    <source>
        <dbReference type="SAM" id="MobiDB-lite"/>
    </source>
</evidence>
<keyword evidence="2 7" id="KW-0378">Hydrolase</keyword>
<feature type="region of interest" description="Disordered" evidence="4">
    <location>
        <begin position="49"/>
        <end position="68"/>
    </location>
</feature>
<evidence type="ECO:0000259" key="6">
    <source>
        <dbReference type="Pfam" id="PF00933"/>
    </source>
</evidence>
<feature type="signal peptide" evidence="5">
    <location>
        <begin position="1"/>
        <end position="20"/>
    </location>
</feature>
<dbReference type="EC" id="3.2.1.52" evidence="7"/>
<feature type="domain" description="Glycoside hydrolase family 3 N-terminal" evidence="6">
    <location>
        <begin position="78"/>
        <end position="400"/>
    </location>
</feature>
<evidence type="ECO:0000313" key="8">
    <source>
        <dbReference type="Proteomes" id="UP001597493"/>
    </source>
</evidence>
<evidence type="ECO:0000256" key="3">
    <source>
        <dbReference type="ARBA" id="ARBA00023295"/>
    </source>
</evidence>
<dbReference type="GO" id="GO:0004563">
    <property type="term" value="F:beta-N-acetylhexosaminidase activity"/>
    <property type="evidence" value="ECO:0007669"/>
    <property type="project" value="UniProtKB-EC"/>
</dbReference>
<organism evidence="7 8">
    <name type="scientific">Paenibacillus thailandensis</name>
    <dbReference type="NCBI Taxonomy" id="393250"/>
    <lineage>
        <taxon>Bacteria</taxon>
        <taxon>Bacillati</taxon>
        <taxon>Bacillota</taxon>
        <taxon>Bacilli</taxon>
        <taxon>Bacillales</taxon>
        <taxon>Paenibacillaceae</taxon>
        <taxon>Paenibacillus</taxon>
    </lineage>
</organism>
<dbReference type="InterPro" id="IPR036962">
    <property type="entry name" value="Glyco_hydro_3_N_sf"/>
</dbReference>
<evidence type="ECO:0000313" key="7">
    <source>
        <dbReference type="EMBL" id="MFD2660066.1"/>
    </source>
</evidence>
<proteinExistence type="inferred from homology"/>
<sequence>MRIQRQSVIGWALSILLILAGCGAGQTLPSDNESPPITSDYPVATAPQSVAHENPESDVRQTQTPSDPIDDLLGKMSLAEKIGQMVLVGMDGTKLQPEIGKLIKDRHVGGIILYSKNITSSAQAVRLLNALKQANRDAAARLPLLLSADQEGGRVSRLPKEITDFPSSMIVGDTNDTKYAYQVGASLGEAMKQFGFNMDFAPVLDVNTNPDNPVIGDRSFGAAADTVSRIGVQVMSGIQSQGVIPVVKHFPGHGDTSVDSHKGLPVVEHSLQRLRSIEFAPFSAAISEGAPVVMVGHILMSELDPNTPASMSRIVIQNYLRDELRFNGVVITDDMTMEAIGETAAIGPAAVQAVLAGADIVLVGHDSGQQMAVLDALMSAAQSGKLPQKAIDASVYRIVKMKQDFRLSDQPTATVDVEALNRHIEAALKR</sequence>
<protein>
    <submittedName>
        <fullName evidence="7">Beta-N-acetylhexosaminidase</fullName>
        <ecNumber evidence="7">3.2.1.52</ecNumber>
    </submittedName>
</protein>
<comment type="similarity">
    <text evidence="1">Belongs to the glycosyl hydrolase 3 family.</text>
</comment>
<dbReference type="Gene3D" id="3.20.20.300">
    <property type="entry name" value="Glycoside hydrolase, family 3, N-terminal domain"/>
    <property type="match status" value="1"/>
</dbReference>
<dbReference type="Proteomes" id="UP001597493">
    <property type="component" value="Unassembled WGS sequence"/>
</dbReference>
<dbReference type="PROSITE" id="PS51257">
    <property type="entry name" value="PROKAR_LIPOPROTEIN"/>
    <property type="match status" value="1"/>
</dbReference>
<keyword evidence="8" id="KW-1185">Reference proteome</keyword>
<comment type="caution">
    <text evidence="7">The sequence shown here is derived from an EMBL/GenBank/DDBJ whole genome shotgun (WGS) entry which is preliminary data.</text>
</comment>
<accession>A0ABW5QUC2</accession>
<dbReference type="RefSeq" id="WP_379270742.1">
    <property type="nucleotide sequence ID" value="NZ_JBHUGT010000010.1"/>
</dbReference>
<dbReference type="InterPro" id="IPR001764">
    <property type="entry name" value="Glyco_hydro_3_N"/>
</dbReference>
<dbReference type="InterPro" id="IPR017853">
    <property type="entry name" value="GH"/>
</dbReference>
<dbReference type="PANTHER" id="PTHR30480:SF16">
    <property type="entry name" value="GLYCOSIDE HYDROLASE FAMILY 3 DOMAIN PROTEIN"/>
    <property type="match status" value="1"/>
</dbReference>
<keyword evidence="3 7" id="KW-0326">Glycosidase</keyword>
<dbReference type="PANTHER" id="PTHR30480">
    <property type="entry name" value="BETA-HEXOSAMINIDASE-RELATED"/>
    <property type="match status" value="1"/>
</dbReference>
<evidence type="ECO:0000256" key="5">
    <source>
        <dbReference type="SAM" id="SignalP"/>
    </source>
</evidence>
<dbReference type="SUPFAM" id="SSF51445">
    <property type="entry name" value="(Trans)glycosidases"/>
    <property type="match status" value="1"/>
</dbReference>
<dbReference type="InterPro" id="IPR050226">
    <property type="entry name" value="NagZ_Beta-hexosaminidase"/>
</dbReference>
<dbReference type="EMBL" id="JBHUMY010000006">
    <property type="protein sequence ID" value="MFD2660066.1"/>
    <property type="molecule type" value="Genomic_DNA"/>
</dbReference>
<dbReference type="NCBIfam" id="NF003740">
    <property type="entry name" value="PRK05337.1"/>
    <property type="match status" value="1"/>
</dbReference>
<evidence type="ECO:0000256" key="1">
    <source>
        <dbReference type="ARBA" id="ARBA00005336"/>
    </source>
</evidence>
<gene>
    <name evidence="7" type="primary">nagZ</name>
    <name evidence="7" type="ORF">ACFSW5_07255</name>
</gene>
<feature type="chain" id="PRO_5045419554" evidence="5">
    <location>
        <begin position="21"/>
        <end position="430"/>
    </location>
</feature>
<keyword evidence="5" id="KW-0732">Signal</keyword>
<evidence type="ECO:0000256" key="2">
    <source>
        <dbReference type="ARBA" id="ARBA00022801"/>
    </source>
</evidence>
<reference evidence="8" key="1">
    <citation type="journal article" date="2019" name="Int. J. Syst. Evol. Microbiol.">
        <title>The Global Catalogue of Microorganisms (GCM) 10K type strain sequencing project: providing services to taxonomists for standard genome sequencing and annotation.</title>
        <authorList>
            <consortium name="The Broad Institute Genomics Platform"/>
            <consortium name="The Broad Institute Genome Sequencing Center for Infectious Disease"/>
            <person name="Wu L."/>
            <person name="Ma J."/>
        </authorList>
    </citation>
    <scope>NUCLEOTIDE SEQUENCE [LARGE SCALE GENOMIC DNA]</scope>
    <source>
        <strain evidence="8">TISTR 1827</strain>
    </source>
</reference>
<name>A0ABW5QUC2_9BACL</name>